<dbReference type="SUPFAM" id="SSF55874">
    <property type="entry name" value="ATPase domain of HSP90 chaperone/DNA topoisomerase II/histidine kinase"/>
    <property type="match status" value="1"/>
</dbReference>
<dbReference type="Pfam" id="PF05227">
    <property type="entry name" value="CHASE3"/>
    <property type="match status" value="1"/>
</dbReference>
<dbReference type="InterPro" id="IPR013656">
    <property type="entry name" value="PAS_4"/>
</dbReference>
<dbReference type="Pfam" id="PF08447">
    <property type="entry name" value="PAS_3"/>
    <property type="match status" value="1"/>
</dbReference>
<dbReference type="PROSITE" id="PS50110">
    <property type="entry name" value="RESPONSE_REGULATORY"/>
    <property type="match status" value="1"/>
</dbReference>
<keyword evidence="6" id="KW-0472">Membrane</keyword>
<dbReference type="InterPro" id="IPR036890">
    <property type="entry name" value="HATPase_C_sf"/>
</dbReference>
<dbReference type="SMART" id="SM00091">
    <property type="entry name" value="PAS"/>
    <property type="match status" value="3"/>
</dbReference>
<keyword evidence="6" id="KW-1133">Transmembrane helix</keyword>
<evidence type="ECO:0000313" key="11">
    <source>
        <dbReference type="EMBL" id="PPQ33693.1"/>
    </source>
</evidence>
<dbReference type="PANTHER" id="PTHR43065:SF49">
    <property type="entry name" value="HISTIDINE KINASE"/>
    <property type="match status" value="1"/>
</dbReference>
<dbReference type="Gene3D" id="3.30.565.10">
    <property type="entry name" value="Histidine kinase-like ATPase, C-terminal domain"/>
    <property type="match status" value="1"/>
</dbReference>
<gene>
    <name evidence="11" type="ORF">CCS01_13550</name>
</gene>
<feature type="domain" description="PAS" evidence="9">
    <location>
        <begin position="503"/>
        <end position="575"/>
    </location>
</feature>
<dbReference type="SMART" id="SM00387">
    <property type="entry name" value="HATPase_c"/>
    <property type="match status" value="1"/>
</dbReference>
<sequence length="1005" mass="108695">MQGLPAGAAPHRLSRQRAIWMLATILLMVVAIMFGAHRVILDRAQSDDAAAAWAVHCQEVVAGLNGIVTGADEIETNQRGFLLTGKTAYLVPYDRAIETVWRNFSRVRDLTADNPRQQQRLLALQDLLRSRQAELAHTIELAEKGDRTGALAVVNTDQGLHLMDAIHGRIAEMTAAEQRLLQARQAELARTHSVSQSILGGLLAVAAGGIALGGAACAWLLTLATAAKREALLAERQRLLDMMDGAVIMLRDFDGTIRFWSEGCRDLFGWTAEQIIGQSSHALLKTVFPAPLDDIRAALLRDGSWRGELHHRRQDGTEVIVFSHKAVRREADGRLTIMENVTDITDRRHAETALHDNEARLRLAQTIGGIGATDRTLPDGQTVVSEEFVKLYGLSSGQTRLAAAEFLALVHPDDCARMKQEADRVYRMGGTYATEFRIRRPDGAERWVSLRTEIFLGKDGKPRRAISAQQDITELVAAREAQASRAAELERRVAERTAALAEAEARFRAIFESQFQFIGLLAPDGTLLEANRTALEVAGLSRKDAIGRPFWETGWWPESERERLRQEITQAARGAVIRREVTHIGADGREIWVDFSLKPVRDVATGEITGIIPEGRDITEQRNLAAQLVQAQKVQALGQLASGIAHDFNNILQAVEGAATLIERRPEDLERTRRLARMAIDATGRGGSITKRLLAFARRGELHAEPLPTAELLNNIREVLAHTLGTTIVVRSIVSPEVPSIFADRGQLEAALLNLGTNARDAMPDGGVLTLSAAAEQVAADGPHPAGLKPGAYVRLSVIDTGTGMDAATLAQATEAFFTTKPLGEGTGLGLAMAKAFTDQSGGAMAISSTAGQGTTVTLWLRQTMDATTAVAGRADDRKAPLNGPVRVLLVDDDDMVRETLAAQLEDLGFRMLVASGGAEAIALLEAAEVVDALVSDLSMPDMNGLTTIERARTIRARLPCFLLTGYVGERAAMKAGDAFTLVRKPVSAQALAARIEAALAAGRG</sequence>
<dbReference type="InterPro" id="IPR003594">
    <property type="entry name" value="HATPase_dom"/>
</dbReference>
<dbReference type="CDD" id="cd19410">
    <property type="entry name" value="HK9-like_sensor"/>
    <property type="match status" value="1"/>
</dbReference>
<keyword evidence="6" id="KW-0812">Transmembrane</keyword>
<feature type="transmembrane region" description="Helical" evidence="6">
    <location>
        <begin position="18"/>
        <end position="36"/>
    </location>
</feature>
<evidence type="ECO:0000256" key="4">
    <source>
        <dbReference type="PROSITE-ProRule" id="PRU00169"/>
    </source>
</evidence>
<dbReference type="RefSeq" id="WP_158258378.1">
    <property type="nucleotide sequence ID" value="NZ_NHRY01000139.1"/>
</dbReference>
<dbReference type="Proteomes" id="UP000239724">
    <property type="component" value="Unassembled WGS sequence"/>
</dbReference>
<dbReference type="InterPro" id="IPR005467">
    <property type="entry name" value="His_kinase_dom"/>
</dbReference>
<feature type="domain" description="PAC" evidence="10">
    <location>
        <begin position="305"/>
        <end position="356"/>
    </location>
</feature>
<reference evidence="11 12" key="1">
    <citation type="journal article" date="2018" name="Arch. Microbiol.">
        <title>New insights into the metabolic potential of the phototrophic purple bacterium Rhodopila globiformis DSM 161(T) from its draft genome sequence and evidence for a vanadium-dependent nitrogenase.</title>
        <authorList>
            <person name="Imhoff J.F."/>
            <person name="Rahn T."/>
            <person name="Kunzel S."/>
            <person name="Neulinger S.C."/>
        </authorList>
    </citation>
    <scope>NUCLEOTIDE SEQUENCE [LARGE SCALE GENOMIC DNA]</scope>
    <source>
        <strain evidence="11 12">DSM 161</strain>
    </source>
</reference>
<evidence type="ECO:0000256" key="2">
    <source>
        <dbReference type="ARBA" id="ARBA00012438"/>
    </source>
</evidence>
<dbReference type="SMART" id="SM00086">
    <property type="entry name" value="PAC"/>
    <property type="match status" value="3"/>
</dbReference>
<dbReference type="EC" id="2.7.13.3" evidence="2"/>
<dbReference type="EMBL" id="NHRY01000139">
    <property type="protein sequence ID" value="PPQ33693.1"/>
    <property type="molecule type" value="Genomic_DNA"/>
</dbReference>
<dbReference type="GO" id="GO:0000155">
    <property type="term" value="F:phosphorelay sensor kinase activity"/>
    <property type="evidence" value="ECO:0007669"/>
    <property type="project" value="InterPro"/>
</dbReference>
<dbReference type="Gene3D" id="1.10.287.130">
    <property type="match status" value="1"/>
</dbReference>
<dbReference type="InterPro" id="IPR007891">
    <property type="entry name" value="CHASE3"/>
</dbReference>
<dbReference type="InterPro" id="IPR001789">
    <property type="entry name" value="Sig_transdc_resp-reg_receiver"/>
</dbReference>
<comment type="catalytic activity">
    <reaction evidence="1">
        <text>ATP + protein L-histidine = ADP + protein N-phospho-L-histidine.</text>
        <dbReference type="EC" id="2.7.13.3"/>
    </reaction>
</comment>
<evidence type="ECO:0000256" key="1">
    <source>
        <dbReference type="ARBA" id="ARBA00000085"/>
    </source>
</evidence>
<feature type="transmembrane region" description="Helical" evidence="6">
    <location>
        <begin position="198"/>
        <end position="221"/>
    </location>
</feature>
<dbReference type="InterPro" id="IPR000700">
    <property type="entry name" value="PAS-assoc_C"/>
</dbReference>
<dbReference type="PANTHER" id="PTHR43065">
    <property type="entry name" value="SENSOR HISTIDINE KINASE"/>
    <property type="match status" value="1"/>
</dbReference>
<evidence type="ECO:0000259" key="8">
    <source>
        <dbReference type="PROSITE" id="PS50110"/>
    </source>
</evidence>
<feature type="modified residue" description="4-aspartylphosphate" evidence="4">
    <location>
        <position position="937"/>
    </location>
</feature>
<evidence type="ECO:0000313" key="12">
    <source>
        <dbReference type="Proteomes" id="UP000239724"/>
    </source>
</evidence>
<protein>
    <recommendedName>
        <fullName evidence="2">histidine kinase</fullName>
        <ecNumber evidence="2">2.7.13.3</ecNumber>
    </recommendedName>
</protein>
<dbReference type="SUPFAM" id="SSF47384">
    <property type="entry name" value="Homodimeric domain of signal transducing histidine kinase"/>
    <property type="match status" value="1"/>
</dbReference>
<evidence type="ECO:0000256" key="6">
    <source>
        <dbReference type="SAM" id="Phobius"/>
    </source>
</evidence>
<dbReference type="AlphaFoldDB" id="A0A2S6NGF9"/>
<dbReference type="PRINTS" id="PR00344">
    <property type="entry name" value="BCTRLSENSOR"/>
</dbReference>
<dbReference type="Gene3D" id="2.10.70.100">
    <property type="match status" value="1"/>
</dbReference>
<name>A0A2S6NGF9_RHOGL</name>
<comment type="caution">
    <text evidence="11">The sequence shown here is derived from an EMBL/GenBank/DDBJ whole genome shotgun (WGS) entry which is preliminary data.</text>
</comment>
<evidence type="ECO:0000259" key="10">
    <source>
        <dbReference type="PROSITE" id="PS50113"/>
    </source>
</evidence>
<dbReference type="InterPro" id="IPR035965">
    <property type="entry name" value="PAS-like_dom_sf"/>
</dbReference>
<keyword evidence="12" id="KW-1185">Reference proteome</keyword>
<dbReference type="InterPro" id="IPR000014">
    <property type="entry name" value="PAS"/>
</dbReference>
<dbReference type="InterPro" id="IPR001610">
    <property type="entry name" value="PAC"/>
</dbReference>
<accession>A0A2S6NGF9</accession>
<dbReference type="Pfam" id="PF02518">
    <property type="entry name" value="HATPase_c"/>
    <property type="match status" value="1"/>
</dbReference>
<dbReference type="SMART" id="SM00448">
    <property type="entry name" value="REC"/>
    <property type="match status" value="1"/>
</dbReference>
<evidence type="ECO:0000256" key="5">
    <source>
        <dbReference type="SAM" id="Coils"/>
    </source>
</evidence>
<keyword evidence="5" id="KW-0175">Coiled coil</keyword>
<dbReference type="InterPro" id="IPR036097">
    <property type="entry name" value="HisK_dim/P_sf"/>
</dbReference>
<dbReference type="SUPFAM" id="SSF55785">
    <property type="entry name" value="PYP-like sensor domain (PAS domain)"/>
    <property type="match status" value="3"/>
</dbReference>
<feature type="domain" description="Response regulatory" evidence="8">
    <location>
        <begin position="887"/>
        <end position="1000"/>
    </location>
</feature>
<dbReference type="OrthoDB" id="9796100at2"/>
<dbReference type="NCBIfam" id="TIGR00229">
    <property type="entry name" value="sensory_box"/>
    <property type="match status" value="3"/>
</dbReference>
<organism evidence="11 12">
    <name type="scientific">Rhodopila globiformis</name>
    <name type="common">Rhodopseudomonas globiformis</name>
    <dbReference type="NCBI Taxonomy" id="1071"/>
    <lineage>
        <taxon>Bacteria</taxon>
        <taxon>Pseudomonadati</taxon>
        <taxon>Pseudomonadota</taxon>
        <taxon>Alphaproteobacteria</taxon>
        <taxon>Acetobacterales</taxon>
        <taxon>Acetobacteraceae</taxon>
        <taxon>Rhodopila</taxon>
    </lineage>
</organism>
<feature type="domain" description="PAC" evidence="10">
    <location>
        <begin position="432"/>
        <end position="484"/>
    </location>
</feature>
<feature type="domain" description="PAC" evidence="10">
    <location>
        <begin position="577"/>
        <end position="630"/>
    </location>
</feature>
<proteinExistence type="predicted"/>
<dbReference type="Pfam" id="PF08448">
    <property type="entry name" value="PAS_4"/>
    <property type="match status" value="2"/>
</dbReference>
<dbReference type="SMART" id="SM00388">
    <property type="entry name" value="HisKA"/>
    <property type="match status" value="1"/>
</dbReference>
<dbReference type="InterPro" id="IPR011006">
    <property type="entry name" value="CheY-like_superfamily"/>
</dbReference>
<keyword evidence="3 4" id="KW-0597">Phosphoprotein</keyword>
<dbReference type="Pfam" id="PF00512">
    <property type="entry name" value="HisKA"/>
    <property type="match status" value="1"/>
</dbReference>
<dbReference type="SUPFAM" id="SSF52172">
    <property type="entry name" value="CheY-like"/>
    <property type="match status" value="1"/>
</dbReference>
<evidence type="ECO:0000259" key="9">
    <source>
        <dbReference type="PROSITE" id="PS50112"/>
    </source>
</evidence>
<feature type="domain" description="Histidine kinase" evidence="7">
    <location>
        <begin position="643"/>
        <end position="865"/>
    </location>
</feature>
<dbReference type="PROSITE" id="PS50109">
    <property type="entry name" value="HIS_KIN"/>
    <property type="match status" value="1"/>
</dbReference>
<dbReference type="Gene3D" id="3.40.50.2300">
    <property type="match status" value="1"/>
</dbReference>
<dbReference type="Pfam" id="PF00072">
    <property type="entry name" value="Response_reg"/>
    <property type="match status" value="1"/>
</dbReference>
<evidence type="ECO:0000256" key="3">
    <source>
        <dbReference type="ARBA" id="ARBA00022553"/>
    </source>
</evidence>
<dbReference type="InterPro" id="IPR003661">
    <property type="entry name" value="HisK_dim/P_dom"/>
</dbReference>
<feature type="coiled-coil region" evidence="5">
    <location>
        <begin position="472"/>
        <end position="506"/>
    </location>
</feature>
<dbReference type="PROSITE" id="PS50112">
    <property type="entry name" value="PAS"/>
    <property type="match status" value="2"/>
</dbReference>
<dbReference type="Gene3D" id="3.30.450.20">
    <property type="entry name" value="PAS domain"/>
    <property type="match status" value="3"/>
</dbReference>
<feature type="domain" description="PAS" evidence="9">
    <location>
        <begin position="235"/>
        <end position="299"/>
    </location>
</feature>
<dbReference type="InterPro" id="IPR013655">
    <property type="entry name" value="PAS_fold_3"/>
</dbReference>
<dbReference type="PROSITE" id="PS50113">
    <property type="entry name" value="PAC"/>
    <property type="match status" value="3"/>
</dbReference>
<evidence type="ECO:0000259" key="7">
    <source>
        <dbReference type="PROSITE" id="PS50109"/>
    </source>
</evidence>
<dbReference type="CDD" id="cd00130">
    <property type="entry name" value="PAS"/>
    <property type="match status" value="3"/>
</dbReference>
<dbReference type="InterPro" id="IPR004358">
    <property type="entry name" value="Sig_transdc_His_kin-like_C"/>
</dbReference>